<evidence type="ECO:0000313" key="3">
    <source>
        <dbReference type="Proteomes" id="UP000487350"/>
    </source>
</evidence>
<evidence type="ECO:0000313" key="2">
    <source>
        <dbReference type="EMBL" id="MRD48065.1"/>
    </source>
</evidence>
<reference evidence="2 3" key="1">
    <citation type="submission" date="2019-11" db="EMBL/GenBank/DDBJ databases">
        <title>Caenimonas koreensis gen. nov., sp. nov., isolated from activated sludge.</title>
        <authorList>
            <person name="Seung H.R."/>
        </authorList>
    </citation>
    <scope>NUCLEOTIDE SEQUENCE [LARGE SCALE GENOMIC DNA]</scope>
    <source>
        <strain evidence="2 3">EMB320</strain>
    </source>
</reference>
<accession>A0A844AUL7</accession>
<dbReference type="RefSeq" id="WP_153585363.1">
    <property type="nucleotide sequence ID" value="NZ_WJBU01000010.1"/>
</dbReference>
<gene>
    <name evidence="2" type="ORF">GHT07_12305</name>
</gene>
<feature type="region of interest" description="Disordered" evidence="1">
    <location>
        <begin position="25"/>
        <end position="68"/>
    </location>
</feature>
<feature type="compositionally biased region" description="Basic and acidic residues" evidence="1">
    <location>
        <begin position="25"/>
        <end position="34"/>
    </location>
</feature>
<dbReference type="EMBL" id="WJBU01000010">
    <property type="protein sequence ID" value="MRD48065.1"/>
    <property type="molecule type" value="Genomic_DNA"/>
</dbReference>
<evidence type="ECO:0000256" key="1">
    <source>
        <dbReference type="SAM" id="MobiDB-lite"/>
    </source>
</evidence>
<organism evidence="2 3">
    <name type="scientific">Caenimonas koreensis DSM 17982</name>
    <dbReference type="NCBI Taxonomy" id="1121255"/>
    <lineage>
        <taxon>Bacteria</taxon>
        <taxon>Pseudomonadati</taxon>
        <taxon>Pseudomonadota</taxon>
        <taxon>Betaproteobacteria</taxon>
        <taxon>Burkholderiales</taxon>
        <taxon>Comamonadaceae</taxon>
        <taxon>Caenimonas</taxon>
    </lineage>
</organism>
<dbReference type="AlphaFoldDB" id="A0A844AUL7"/>
<feature type="compositionally biased region" description="Polar residues" evidence="1">
    <location>
        <begin position="35"/>
        <end position="50"/>
    </location>
</feature>
<comment type="caution">
    <text evidence="2">The sequence shown here is derived from an EMBL/GenBank/DDBJ whole genome shotgun (WGS) entry which is preliminary data.</text>
</comment>
<sequence>MSTGKLSCIGQEQLSKNGYYESEAHCQQEEHASELRTTNATESRTVSSHATLREEKTANAQLEHDAKN</sequence>
<keyword evidence="3" id="KW-1185">Reference proteome</keyword>
<dbReference type="Proteomes" id="UP000487350">
    <property type="component" value="Unassembled WGS sequence"/>
</dbReference>
<proteinExistence type="predicted"/>
<protein>
    <submittedName>
        <fullName evidence="2">Uncharacterized protein</fullName>
    </submittedName>
</protein>
<feature type="compositionally biased region" description="Basic and acidic residues" evidence="1">
    <location>
        <begin position="51"/>
        <end position="68"/>
    </location>
</feature>
<name>A0A844AUL7_9BURK</name>